<evidence type="ECO:0000256" key="14">
    <source>
        <dbReference type="ARBA" id="ARBA00022729"/>
    </source>
</evidence>
<keyword evidence="11" id="KW-0433">Leucine-rich repeat</keyword>
<keyword evidence="8" id="KW-1003">Cell membrane</keyword>
<dbReference type="GO" id="GO:0004674">
    <property type="term" value="F:protein serine/threonine kinase activity"/>
    <property type="evidence" value="ECO:0007669"/>
    <property type="project" value="UniProtKB-KW"/>
</dbReference>
<feature type="binding site" evidence="29">
    <location>
        <position position="1829"/>
    </location>
    <ligand>
        <name>ATP</name>
        <dbReference type="ChEBI" id="CHEBI:30616"/>
    </ligand>
</feature>
<dbReference type="PROSITE" id="PS50011">
    <property type="entry name" value="PROTEIN_KINASE_DOM"/>
    <property type="match status" value="2"/>
</dbReference>
<keyword evidence="19 29" id="KW-0067">ATP-binding</keyword>
<keyword evidence="34" id="KW-1185">Reference proteome</keyword>
<dbReference type="PROSITE" id="PS51450">
    <property type="entry name" value="LRR"/>
    <property type="match status" value="2"/>
</dbReference>
<keyword evidence="10" id="KW-0597">Phosphoprotein</keyword>
<evidence type="ECO:0000256" key="13">
    <source>
        <dbReference type="ARBA" id="ARBA00022692"/>
    </source>
</evidence>
<dbReference type="Pfam" id="PF00560">
    <property type="entry name" value="LRR_1"/>
    <property type="match status" value="5"/>
</dbReference>
<sequence length="2111" mass="232609">MKIIIIGLCLLVIMASSVVQIMCNSLYGNGTDRLSLLEFRKAISLDAQQALMSWNDSNYFCSWEGVLCRVKTPHRVISLNLTNRGLEGQISPALGNMTFLKFLSLSSNSFRGEIPLSLGHLHHLESLYLSNNTLQGDIPDFTNCSNLKSLWLSRNHLVGQFNINFPPRLQDLILTSNNITGTIPSSLANITSLQRLSIADNNIKGNIPHEFAGFPMLQILYADGNKLAGGFPRAILNISTIVRLGFSSNYLSGEIPSNLFDFLPQIQLFVLDSNLFRGHIPNSLGNASKLQHVDISSNNFTGVIPGTIGKLTELYRLNLEKNQLHARNKQDWEFMSSLANCTGLTLLSISDNCLEGHVPSSLGNLSVQLHQLLLGGNQLSGGFPPGFQYLRNLISISIDSNSFSGVLPEWLGTLQNLQLIGLYNNNFTGIIPSSLSNLSQLGYLYLQSNQFYGHLPPSLGNHKMLQELIIGYNNIQGVIPKEIFKIPSLLQIDLSFNNLDGSIPKEVGDAKQLMYLRLSSNKLSGDIPNSLGNSESLDIIMLDRNIFSGSIPTSLDNILSLKVLNLSQNNLSGSIPPSLGNLQFLEKLDLSFNHLKGEVPVKGIFKNASAIRIDGNEALCGGVPELHLHACSIIPFDSTKHKQSIVLKIVIPLASVLSLAMIISILLLLNRKQKRKSVDLPSFGRKFVRVSYNDLAKATEGFSTSHLIGRGRYSSVYQGKFTDEKVVAVKVFNLETMGAQKSFITECNALRKLRHRNIVPILTACASTTSNGNDFKALLYEFMPQGDLNKLLHSTGAEEFNGENHGNRITLAQRLSIIVDVADAIEYLHHNNQETIVHCDLKPSNILLDDDMIAHVGDFGLARFKIDFMGSNDSNSIYSTAIKGTIGYVAPEYAAGAEVSTYGDVFSFGVVLLEIFLRKRPTDDIFKDGLDIVKFVEVNFPDRLSQIVDPELLQESHVGTKERVLGCLNSVLNIGLCCTKTSPYERMDMREALGLLSMKFIEPGQFLLVFLVCSAHVVIHSSSGNEADRLSLLEFKNAITLDPQQALMSWNDSNHVCSWEGVKCRVKASHRVIYLNLGGQGRESVRSLQEVTIEIPQALRLLAMKFIEPGKFLLVFLVCSAHVVICSSNGNETDRLSLLEFKNAITLDPQQALMSWNDSNHVCSWEGVKCRVKAPHRVIYLNLSGQGLVGTISPSLENLTFLRYISLQENLLAGQIPLSFGHMHHLKVLYLREIPDFANCSNLWALLLNGNHLVGKAPTDARLPPNLYFLWIVHNNLTGTIPTSLFNITTLTKLSIGFNQINGEVPKEIGKSRVLQLFAASGNKLLGRFQQTILNISSLADLDLGSNYLHGELPSSLGSSLSNLQGLALGNNFFGGHIPSSLANASKLSMIHLSRNNFIGMVPSSIGKLQELSVLNLEFNQLQSSDKQGLEFMNSLSNCTKLRALSLAKNQLEGEIPSSFGNLSMKLELLYLGGNKLSGRFPAGIANLHSLSGLALNSNRFTGPVPDWLGNLKKLQIIFLAANMFTGFIPSSLSNLSLLENVVLDSNQFYGHIPRGLESLKVLQVLSIPNNNLHGSIPRELFSIPTIREIWLYSNRLDGPLPIEIGNAKQLEHLVLSSNNLSGVIPDTLGNCESIEEIELDQNFLSGSIPTSFGNMESLQVLNMSHNLLSGSIPKSIGSLKYLEQLDLSFNNLEGEVPEIGIFNNTTAIWIAGNRGLCGGATKLHLPVCTYRPPSSTKHLQSVVLKVVIPLACIVSLATGISVLLFWRKKHERKSMSLPSFGRNFPKVSFDDLSRATDGFSISNLIGRGRYSSVYKGRLLQYGDMVAVKVFSLQTRGAQKSFIAECKTLRNVRHRNLVPILTACSSIDSRGNDFKALVYQFMSQGDLHMMLYSNQDDENGSASIHIAFAQRLSIVVDVADAMEYVHHNNQGTIVHCDLKPSNILLDDSLTAHVGDFGLARFKVDCTISSSGDSIISSAINGTIGYVAPEYATGGEVSTFGDVYSFGIVLFEIFLRKRPTHDMFKDGLNIATFVDMNFPDRISEVVDQELLEYQNGLSHDTLVDMKEKEMECLRSVLNIGLCCTKPSPYERMDMREVAARLRKIKEAYLSSN</sequence>
<evidence type="ECO:0000256" key="6">
    <source>
        <dbReference type="ARBA" id="ARBA00008684"/>
    </source>
</evidence>
<name>A0A0E0HGN6_ORYNI</name>
<evidence type="ECO:0000256" key="28">
    <source>
        <dbReference type="ARBA" id="ARBA00072040"/>
    </source>
</evidence>
<evidence type="ECO:0000256" key="7">
    <source>
        <dbReference type="ARBA" id="ARBA00012513"/>
    </source>
</evidence>
<dbReference type="EC" id="2.7.11.1" evidence="7"/>
<dbReference type="GO" id="GO:0005886">
    <property type="term" value="C:plasma membrane"/>
    <property type="evidence" value="ECO:0007669"/>
    <property type="project" value="UniProtKB-SubCell"/>
</dbReference>
<evidence type="ECO:0000256" key="4">
    <source>
        <dbReference type="ARBA" id="ARBA00004389"/>
    </source>
</evidence>
<dbReference type="InterPro" id="IPR000719">
    <property type="entry name" value="Prot_kinase_dom"/>
</dbReference>
<dbReference type="SUPFAM" id="SSF56112">
    <property type="entry name" value="Protein kinase-like (PK-like)"/>
    <property type="match status" value="2"/>
</dbReference>
<evidence type="ECO:0000256" key="16">
    <source>
        <dbReference type="ARBA" id="ARBA00022741"/>
    </source>
</evidence>
<protein>
    <recommendedName>
        <fullName evidence="28">Receptor kinase-like protein Xa21</fullName>
        <ecNumber evidence="7">2.7.11.1</ecNumber>
    </recommendedName>
</protein>
<evidence type="ECO:0000256" key="26">
    <source>
        <dbReference type="ARBA" id="ARBA00054320"/>
    </source>
</evidence>
<dbReference type="Gene3D" id="3.30.200.20">
    <property type="entry name" value="Phosphorylase Kinase, domain 1"/>
    <property type="match status" value="2"/>
</dbReference>
<dbReference type="Gramene" id="ONIVA05G23040.1">
    <property type="protein sequence ID" value="ONIVA05G23040.1"/>
    <property type="gene ID" value="ONIVA05G23040"/>
</dbReference>
<feature type="domain" description="Protein kinase" evidence="32">
    <location>
        <begin position="1800"/>
        <end position="2108"/>
    </location>
</feature>
<keyword evidence="9" id="KW-0723">Serine/threonine-protein kinase</keyword>
<dbReference type="FunFam" id="3.30.200.20:FF:000432">
    <property type="entry name" value="LRR receptor-like serine/threonine-protein kinase EFR"/>
    <property type="match status" value="2"/>
</dbReference>
<evidence type="ECO:0000256" key="11">
    <source>
        <dbReference type="ARBA" id="ARBA00022614"/>
    </source>
</evidence>
<dbReference type="SUPFAM" id="SSF52058">
    <property type="entry name" value="L domain-like"/>
    <property type="match status" value="4"/>
</dbReference>
<evidence type="ECO:0000259" key="32">
    <source>
        <dbReference type="PROSITE" id="PS50011"/>
    </source>
</evidence>
<evidence type="ECO:0000256" key="18">
    <source>
        <dbReference type="ARBA" id="ARBA00022824"/>
    </source>
</evidence>
<dbReference type="Pfam" id="PF00069">
    <property type="entry name" value="Pkinase"/>
    <property type="match status" value="2"/>
</dbReference>
<dbReference type="Pfam" id="PF13855">
    <property type="entry name" value="LRR_8"/>
    <property type="match status" value="4"/>
</dbReference>
<evidence type="ECO:0000313" key="34">
    <source>
        <dbReference type="Proteomes" id="UP000006591"/>
    </source>
</evidence>
<dbReference type="eggNOG" id="ENOG502QPYS">
    <property type="taxonomic scope" value="Eukaryota"/>
</dbReference>
<dbReference type="FunFam" id="3.80.10.10:FF:000288">
    <property type="entry name" value="LRR receptor-like serine/threonine-protein kinase EFR"/>
    <property type="match status" value="2"/>
</dbReference>
<dbReference type="PANTHER" id="PTHR27008:SF537">
    <property type="entry name" value="OS11G0173432 PROTEIN"/>
    <property type="match status" value="1"/>
</dbReference>
<keyword evidence="20 30" id="KW-1133">Transmembrane helix</keyword>
<evidence type="ECO:0000256" key="22">
    <source>
        <dbReference type="ARBA" id="ARBA00023170"/>
    </source>
</evidence>
<feature type="chain" id="PRO_5002361552" description="Receptor kinase-like protein Xa21" evidence="31">
    <location>
        <begin position="21"/>
        <end position="2111"/>
    </location>
</feature>
<keyword evidence="14 31" id="KW-0732">Signal</keyword>
<dbReference type="STRING" id="4536.A0A0E0HGN6"/>
<accession>A0A0E0HGN6</accession>
<dbReference type="PANTHER" id="PTHR27008">
    <property type="entry name" value="OS04G0122200 PROTEIN"/>
    <property type="match status" value="1"/>
</dbReference>
<evidence type="ECO:0000256" key="30">
    <source>
        <dbReference type="SAM" id="Phobius"/>
    </source>
</evidence>
<dbReference type="InterPro" id="IPR013210">
    <property type="entry name" value="LRR_N_plant-typ"/>
</dbReference>
<dbReference type="Proteomes" id="UP000006591">
    <property type="component" value="Chromosome 5"/>
</dbReference>
<evidence type="ECO:0000313" key="33">
    <source>
        <dbReference type="EnsemblPlants" id="ONIVA05G23040.1"/>
    </source>
</evidence>
<dbReference type="SMART" id="SM00220">
    <property type="entry name" value="S_TKc"/>
    <property type="match status" value="2"/>
</dbReference>
<proteinExistence type="inferred from homology"/>
<keyword evidence="23" id="KW-0325">Glycoprotein</keyword>
<feature type="signal peptide" evidence="31">
    <location>
        <begin position="1"/>
        <end position="20"/>
    </location>
</feature>
<evidence type="ECO:0000256" key="23">
    <source>
        <dbReference type="ARBA" id="ARBA00023180"/>
    </source>
</evidence>
<evidence type="ECO:0000256" key="19">
    <source>
        <dbReference type="ARBA" id="ARBA00022840"/>
    </source>
</evidence>
<dbReference type="InterPro" id="IPR003591">
    <property type="entry name" value="Leu-rich_rpt_typical-subtyp"/>
</dbReference>
<dbReference type="SMART" id="SM00369">
    <property type="entry name" value="LRR_TYP"/>
    <property type="match status" value="12"/>
</dbReference>
<evidence type="ECO:0000256" key="1">
    <source>
        <dbReference type="ARBA" id="ARBA00001936"/>
    </source>
</evidence>
<keyword evidence="17" id="KW-0418">Kinase</keyword>
<evidence type="ECO:0000256" key="3">
    <source>
        <dbReference type="ARBA" id="ARBA00004162"/>
    </source>
</evidence>
<dbReference type="InterPro" id="IPR001611">
    <property type="entry name" value="Leu-rich_rpt"/>
</dbReference>
<dbReference type="GO" id="GO:0005524">
    <property type="term" value="F:ATP binding"/>
    <property type="evidence" value="ECO:0007669"/>
    <property type="project" value="UniProtKB-UniRule"/>
</dbReference>
<dbReference type="PROSITE" id="PS00108">
    <property type="entry name" value="PROTEIN_KINASE_ST"/>
    <property type="match status" value="2"/>
</dbReference>
<keyword evidence="22" id="KW-0675">Receptor</keyword>
<comment type="cofactor">
    <cofactor evidence="1">
        <name>Mn(2+)</name>
        <dbReference type="ChEBI" id="CHEBI:29035"/>
    </cofactor>
</comment>
<dbReference type="Gene3D" id="3.80.10.10">
    <property type="entry name" value="Ribonuclease Inhibitor"/>
    <property type="match status" value="8"/>
</dbReference>
<dbReference type="PROSITE" id="PS00107">
    <property type="entry name" value="PROTEIN_KINASE_ATP"/>
    <property type="match status" value="2"/>
</dbReference>
<evidence type="ECO:0000256" key="8">
    <source>
        <dbReference type="ARBA" id="ARBA00022475"/>
    </source>
</evidence>
<dbReference type="InterPro" id="IPR032675">
    <property type="entry name" value="LRR_dom_sf"/>
</dbReference>
<dbReference type="FunFam" id="1.10.510.10:FF:000358">
    <property type="entry name" value="Putative leucine-rich repeat receptor-like serine/threonine-protein kinase"/>
    <property type="match status" value="2"/>
</dbReference>
<evidence type="ECO:0000256" key="21">
    <source>
        <dbReference type="ARBA" id="ARBA00023136"/>
    </source>
</evidence>
<dbReference type="GO" id="GO:0005789">
    <property type="term" value="C:endoplasmic reticulum membrane"/>
    <property type="evidence" value="ECO:0007669"/>
    <property type="project" value="UniProtKB-SubCell"/>
</dbReference>
<dbReference type="InterPro" id="IPR051809">
    <property type="entry name" value="Plant_receptor-like_S/T_kinase"/>
</dbReference>
<dbReference type="Pfam" id="PF12799">
    <property type="entry name" value="LRR_4"/>
    <property type="match status" value="1"/>
</dbReference>
<evidence type="ECO:0000256" key="31">
    <source>
        <dbReference type="SAM" id="SignalP"/>
    </source>
</evidence>
<dbReference type="InterPro" id="IPR017441">
    <property type="entry name" value="Protein_kinase_ATP_BS"/>
</dbReference>
<feature type="transmembrane region" description="Helical" evidence="30">
    <location>
        <begin position="1743"/>
        <end position="1767"/>
    </location>
</feature>
<reference evidence="33" key="1">
    <citation type="submission" date="2015-04" db="UniProtKB">
        <authorList>
            <consortium name="EnsemblPlants"/>
        </authorList>
    </citation>
    <scope>IDENTIFICATION</scope>
    <source>
        <strain evidence="33">SL10</strain>
    </source>
</reference>
<comment type="catalytic activity">
    <reaction evidence="25">
        <text>L-seryl-[protein] + ATP = O-phospho-L-seryl-[protein] + ADP + H(+)</text>
        <dbReference type="Rhea" id="RHEA:17989"/>
        <dbReference type="Rhea" id="RHEA-COMP:9863"/>
        <dbReference type="Rhea" id="RHEA-COMP:11604"/>
        <dbReference type="ChEBI" id="CHEBI:15378"/>
        <dbReference type="ChEBI" id="CHEBI:29999"/>
        <dbReference type="ChEBI" id="CHEBI:30616"/>
        <dbReference type="ChEBI" id="CHEBI:83421"/>
        <dbReference type="ChEBI" id="CHEBI:456216"/>
        <dbReference type="EC" id="2.7.11.1"/>
    </reaction>
</comment>
<organism evidence="33">
    <name type="scientific">Oryza nivara</name>
    <name type="common">Indian wild rice</name>
    <name type="synonym">Oryza sativa f. spontanea</name>
    <dbReference type="NCBI Taxonomy" id="4536"/>
    <lineage>
        <taxon>Eukaryota</taxon>
        <taxon>Viridiplantae</taxon>
        <taxon>Streptophyta</taxon>
        <taxon>Embryophyta</taxon>
        <taxon>Tracheophyta</taxon>
        <taxon>Spermatophyta</taxon>
        <taxon>Magnoliopsida</taxon>
        <taxon>Liliopsida</taxon>
        <taxon>Poales</taxon>
        <taxon>Poaceae</taxon>
        <taxon>BOP clade</taxon>
        <taxon>Oryzoideae</taxon>
        <taxon>Oryzeae</taxon>
        <taxon>Oryzinae</taxon>
        <taxon>Oryza</taxon>
    </lineage>
</organism>
<dbReference type="EnsemblPlants" id="ONIVA05G23040.1">
    <property type="protein sequence ID" value="ONIVA05G23040.1"/>
    <property type="gene ID" value="ONIVA05G23040"/>
</dbReference>
<comment type="function">
    <text evidence="27">The processed protein kinase Xa21 chain released by protein cleavage after X.oryzae pv. oryzae protein Ax21 detection translocates into the nucleus where it can bind and regulate WRKY62, a transcription factor. Confers resistance to the bacterial pathogen X.oryzae pv. oryzae (Xoo).</text>
</comment>
<evidence type="ECO:0000256" key="5">
    <source>
        <dbReference type="ARBA" id="ARBA00004479"/>
    </source>
</evidence>
<feature type="binding site" evidence="29">
    <location>
        <position position="730"/>
    </location>
    <ligand>
        <name>ATP</name>
        <dbReference type="ChEBI" id="CHEBI:30616"/>
    </ligand>
</feature>
<dbReference type="InterPro" id="IPR025875">
    <property type="entry name" value="Leu-rich_rpt_4"/>
</dbReference>
<evidence type="ECO:0000256" key="2">
    <source>
        <dbReference type="ARBA" id="ARBA00001946"/>
    </source>
</evidence>
<comment type="function">
    <text evidence="26">Receptor kinase that detects X.oryzae pv. oryzae protein Ax21 to promote innate immunity. Following X.oryzae pv. oryzae protein Ax21 detection, undergoes cleavage, releasing the processed protein kinase Xa21 chain.</text>
</comment>
<dbReference type="Gene3D" id="1.10.510.10">
    <property type="entry name" value="Transferase(Phosphotransferase) domain 1"/>
    <property type="match status" value="2"/>
</dbReference>
<keyword evidence="13 30" id="KW-0812">Transmembrane</keyword>
<keyword evidence="16 29" id="KW-0547">Nucleotide-binding</keyword>
<evidence type="ECO:0000256" key="27">
    <source>
        <dbReference type="ARBA" id="ARBA00056628"/>
    </source>
</evidence>
<evidence type="ECO:0000256" key="17">
    <source>
        <dbReference type="ARBA" id="ARBA00022777"/>
    </source>
</evidence>
<evidence type="ECO:0000256" key="29">
    <source>
        <dbReference type="PROSITE-ProRule" id="PRU10141"/>
    </source>
</evidence>
<dbReference type="Pfam" id="PF08263">
    <property type="entry name" value="LRRNT_2"/>
    <property type="match status" value="3"/>
</dbReference>
<dbReference type="InterPro" id="IPR011009">
    <property type="entry name" value="Kinase-like_dom_sf"/>
</dbReference>
<comment type="similarity">
    <text evidence="6">Belongs to the protein kinase superfamily. Ser/Thr protein kinase family.</text>
</comment>
<feature type="domain" description="Protein kinase" evidence="32">
    <location>
        <begin position="702"/>
        <end position="1001"/>
    </location>
</feature>
<keyword evidence="15" id="KW-0677">Repeat</keyword>
<comment type="subcellular location">
    <subcellularLocation>
        <location evidence="3">Cell membrane</location>
        <topology evidence="3">Single-pass membrane protein</topology>
    </subcellularLocation>
    <subcellularLocation>
        <location evidence="4">Endoplasmic reticulum membrane</location>
        <topology evidence="4">Single-pass membrane protein</topology>
    </subcellularLocation>
    <subcellularLocation>
        <location evidence="5">Membrane</location>
        <topology evidence="5">Single-pass type I membrane protein</topology>
    </subcellularLocation>
</comment>
<dbReference type="InterPro" id="IPR008271">
    <property type="entry name" value="Ser/Thr_kinase_AS"/>
</dbReference>
<evidence type="ECO:0000256" key="12">
    <source>
        <dbReference type="ARBA" id="ARBA00022679"/>
    </source>
</evidence>
<keyword evidence="12" id="KW-0808">Transferase</keyword>
<keyword evidence="21 30" id="KW-0472">Membrane</keyword>
<evidence type="ECO:0000256" key="9">
    <source>
        <dbReference type="ARBA" id="ARBA00022527"/>
    </source>
</evidence>
<dbReference type="FunFam" id="3.80.10.10:FF:000095">
    <property type="entry name" value="LRR receptor-like serine/threonine-protein kinase GSO1"/>
    <property type="match status" value="2"/>
</dbReference>
<keyword evidence="18" id="KW-0256">Endoplasmic reticulum</keyword>
<reference evidence="33" key="2">
    <citation type="submission" date="2018-04" db="EMBL/GenBank/DDBJ databases">
        <title>OnivRS2 (Oryza nivara Reference Sequence Version 2).</title>
        <authorList>
            <person name="Zhang J."/>
            <person name="Kudrna D."/>
            <person name="Lee S."/>
            <person name="Talag J."/>
            <person name="Rajasekar S."/>
            <person name="Welchert J."/>
            <person name="Hsing Y.-I."/>
            <person name="Wing R.A."/>
        </authorList>
    </citation>
    <scope>NUCLEOTIDE SEQUENCE [LARGE SCALE GENOMIC DNA]</scope>
    <source>
        <strain evidence="33">SL10</strain>
    </source>
</reference>
<evidence type="ECO:0000256" key="24">
    <source>
        <dbReference type="ARBA" id="ARBA00047899"/>
    </source>
</evidence>
<evidence type="ECO:0000256" key="10">
    <source>
        <dbReference type="ARBA" id="ARBA00022553"/>
    </source>
</evidence>
<evidence type="ECO:0000256" key="15">
    <source>
        <dbReference type="ARBA" id="ARBA00022737"/>
    </source>
</evidence>
<comment type="cofactor">
    <cofactor evidence="2">
        <name>Mg(2+)</name>
        <dbReference type="ChEBI" id="CHEBI:18420"/>
    </cofactor>
</comment>
<comment type="catalytic activity">
    <reaction evidence="24">
        <text>L-threonyl-[protein] + ATP = O-phospho-L-threonyl-[protein] + ADP + H(+)</text>
        <dbReference type="Rhea" id="RHEA:46608"/>
        <dbReference type="Rhea" id="RHEA-COMP:11060"/>
        <dbReference type="Rhea" id="RHEA-COMP:11605"/>
        <dbReference type="ChEBI" id="CHEBI:15378"/>
        <dbReference type="ChEBI" id="CHEBI:30013"/>
        <dbReference type="ChEBI" id="CHEBI:30616"/>
        <dbReference type="ChEBI" id="CHEBI:61977"/>
        <dbReference type="ChEBI" id="CHEBI:456216"/>
        <dbReference type="EC" id="2.7.11.1"/>
    </reaction>
</comment>
<evidence type="ECO:0000256" key="25">
    <source>
        <dbReference type="ARBA" id="ARBA00048679"/>
    </source>
</evidence>
<evidence type="ECO:0000256" key="20">
    <source>
        <dbReference type="ARBA" id="ARBA00022989"/>
    </source>
</evidence>